<sequence length="330" mass="36524">MLHGLGLGSDAEALYRMMIRYPRAPTGELARRLGWTETRVREARGQLVALALVRHSWEEPGEYRVVSPELGLEALLTRQEAEVRDYQRRIADSRAAVASLLDEYGELRSCSEGLEAERLVGIDAVRSRIEELAHRCESEVLGFAAGGPQTTDNMMASWPLDRAILDRRVRMCTVYLDSIAGDPASMAYARRLMGSGAEVRTVAALPLRMALYDRHTALVPIDPDDSGAGAVLLRGAGLLTALCALFDRVWENASPLGEERNRDDDGLLAQEREVLRLLARGYTDEAVARRLGVSVRTGRRITAGVMRRLKARSRFEAGVKAVERGWLKAL</sequence>
<comment type="caution">
    <text evidence="3">The sequence shown here is derived from an EMBL/GenBank/DDBJ whole genome shotgun (WGS) entry which is preliminary data.</text>
</comment>
<gene>
    <name evidence="3" type="ORF">GCM10009727_50070</name>
</gene>
<dbReference type="SUPFAM" id="SSF46894">
    <property type="entry name" value="C-terminal effector domain of the bipartite response regulators"/>
    <property type="match status" value="1"/>
</dbReference>
<keyword evidence="4" id="KW-1185">Reference proteome</keyword>
<reference evidence="3 4" key="1">
    <citation type="journal article" date="2019" name="Int. J. Syst. Evol. Microbiol.">
        <title>The Global Catalogue of Microorganisms (GCM) 10K type strain sequencing project: providing services to taxonomists for standard genome sequencing and annotation.</title>
        <authorList>
            <consortium name="The Broad Institute Genomics Platform"/>
            <consortium name="The Broad Institute Genome Sequencing Center for Infectious Disease"/>
            <person name="Wu L."/>
            <person name="Ma J."/>
        </authorList>
    </citation>
    <scope>NUCLEOTIDE SEQUENCE [LARGE SCALE GENOMIC DNA]</scope>
    <source>
        <strain evidence="3 4">JCM 13850</strain>
    </source>
</reference>
<feature type="domain" description="HTH luxR-type" evidence="2">
    <location>
        <begin position="260"/>
        <end position="325"/>
    </location>
</feature>
<dbReference type="PANTHER" id="PTHR34293">
    <property type="entry name" value="HTH-TYPE TRANSCRIPTIONAL REGULATOR TRMBL2"/>
    <property type="match status" value="1"/>
</dbReference>
<dbReference type="PRINTS" id="PR00038">
    <property type="entry name" value="HTHLUXR"/>
</dbReference>
<evidence type="ECO:0000313" key="4">
    <source>
        <dbReference type="Proteomes" id="UP001501020"/>
    </source>
</evidence>
<dbReference type="InterPro" id="IPR036388">
    <property type="entry name" value="WH-like_DNA-bd_sf"/>
</dbReference>
<dbReference type="InterPro" id="IPR000792">
    <property type="entry name" value="Tscrpt_reg_LuxR_C"/>
</dbReference>
<evidence type="ECO:0000259" key="2">
    <source>
        <dbReference type="PROSITE" id="PS50043"/>
    </source>
</evidence>
<organism evidence="3 4">
    <name type="scientific">Actinomadura napierensis</name>
    <dbReference type="NCBI Taxonomy" id="267854"/>
    <lineage>
        <taxon>Bacteria</taxon>
        <taxon>Bacillati</taxon>
        <taxon>Actinomycetota</taxon>
        <taxon>Actinomycetes</taxon>
        <taxon>Streptosporangiales</taxon>
        <taxon>Thermomonosporaceae</taxon>
        <taxon>Actinomadura</taxon>
    </lineage>
</organism>
<dbReference type="PANTHER" id="PTHR34293:SF1">
    <property type="entry name" value="HTH-TYPE TRANSCRIPTIONAL REGULATOR TRMBL2"/>
    <property type="match status" value="1"/>
</dbReference>
<dbReference type="InterPro" id="IPR016032">
    <property type="entry name" value="Sig_transdc_resp-reg_C-effctor"/>
</dbReference>
<dbReference type="CDD" id="cd06170">
    <property type="entry name" value="LuxR_C_like"/>
    <property type="match status" value="1"/>
</dbReference>
<accession>A0ABN2ZU61</accession>
<evidence type="ECO:0000313" key="3">
    <source>
        <dbReference type="EMBL" id="GAA2147702.1"/>
    </source>
</evidence>
<dbReference type="SMART" id="SM00421">
    <property type="entry name" value="HTH_LUXR"/>
    <property type="match status" value="1"/>
</dbReference>
<feature type="coiled-coil region" evidence="1">
    <location>
        <begin position="76"/>
        <end position="103"/>
    </location>
</feature>
<dbReference type="Proteomes" id="UP001501020">
    <property type="component" value="Unassembled WGS sequence"/>
</dbReference>
<dbReference type="Pfam" id="PF00196">
    <property type="entry name" value="GerE"/>
    <property type="match status" value="1"/>
</dbReference>
<dbReference type="RefSeq" id="WP_344271653.1">
    <property type="nucleotide sequence ID" value="NZ_BAAAMR010000047.1"/>
</dbReference>
<dbReference type="InterPro" id="IPR051797">
    <property type="entry name" value="TrmB-like"/>
</dbReference>
<name>A0ABN2ZU61_9ACTN</name>
<keyword evidence="1" id="KW-0175">Coiled coil</keyword>
<dbReference type="EMBL" id="BAAAMR010000047">
    <property type="protein sequence ID" value="GAA2147702.1"/>
    <property type="molecule type" value="Genomic_DNA"/>
</dbReference>
<dbReference type="Gene3D" id="1.10.10.10">
    <property type="entry name" value="Winged helix-like DNA-binding domain superfamily/Winged helix DNA-binding domain"/>
    <property type="match status" value="2"/>
</dbReference>
<protein>
    <submittedName>
        <fullName evidence="3">Helix-turn-helix transcriptional regulator</fullName>
    </submittedName>
</protein>
<evidence type="ECO:0000256" key="1">
    <source>
        <dbReference type="SAM" id="Coils"/>
    </source>
</evidence>
<dbReference type="PROSITE" id="PS50043">
    <property type="entry name" value="HTH_LUXR_2"/>
    <property type="match status" value="1"/>
</dbReference>
<proteinExistence type="predicted"/>